<dbReference type="GO" id="GO:0050480">
    <property type="term" value="F:imidazolonepropionase activity"/>
    <property type="evidence" value="ECO:0007669"/>
    <property type="project" value="UniProtKB-UniRule"/>
</dbReference>
<dbReference type="EC" id="3.5.2.7" evidence="1 7"/>
<evidence type="ECO:0000256" key="2">
    <source>
        <dbReference type="ARBA" id="ARBA00022723"/>
    </source>
</evidence>
<feature type="binding site" evidence="7">
    <location>
        <position position="338"/>
    </location>
    <ligand>
        <name>4-imidazolone-5-propanoate</name>
        <dbReference type="ChEBI" id="CHEBI:77893"/>
    </ligand>
</feature>
<feature type="binding site" evidence="7">
    <location>
        <position position="261"/>
    </location>
    <ligand>
        <name>4-imidazolone-5-propanoate</name>
        <dbReference type="ChEBI" id="CHEBI:77893"/>
    </ligand>
</feature>
<keyword evidence="6 7" id="KW-0408">Iron</keyword>
<feature type="binding site" evidence="7">
    <location>
        <position position="258"/>
    </location>
    <ligand>
        <name>Zn(2+)</name>
        <dbReference type="ChEBI" id="CHEBI:29105"/>
    </ligand>
</feature>
<dbReference type="Gene3D" id="2.30.40.10">
    <property type="entry name" value="Urease, subunit C, domain 1"/>
    <property type="match status" value="1"/>
</dbReference>
<dbReference type="RefSeq" id="WP_156972258.1">
    <property type="nucleotide sequence ID" value="NZ_CDRZ01000254.1"/>
</dbReference>
<feature type="binding site" evidence="7">
    <location>
        <position position="337"/>
    </location>
    <ligand>
        <name>N-formimidoyl-L-glutamate</name>
        <dbReference type="ChEBI" id="CHEBI:58928"/>
    </ligand>
</feature>
<dbReference type="Proteomes" id="UP000046155">
    <property type="component" value="Unassembled WGS sequence"/>
</dbReference>
<evidence type="ECO:0000256" key="3">
    <source>
        <dbReference type="ARBA" id="ARBA00022801"/>
    </source>
</evidence>
<feature type="binding site" evidence="7">
    <location>
        <position position="258"/>
    </location>
    <ligand>
        <name>Fe(3+)</name>
        <dbReference type="ChEBI" id="CHEBI:29034"/>
    </ligand>
</feature>
<comment type="pathway">
    <text evidence="7">Amino-acid degradation; L-histidine degradation into L-glutamate; N-formimidoyl-L-glutamate from L-histidine: step 3/3.</text>
</comment>
<feature type="binding site" evidence="7">
    <location>
        <position position="335"/>
    </location>
    <ligand>
        <name>N-formimidoyl-L-glutamate</name>
        <dbReference type="ChEBI" id="CHEBI:58928"/>
    </ligand>
</feature>
<dbReference type="UniPathway" id="UPA00379">
    <property type="reaction ID" value="UER00551"/>
</dbReference>
<comment type="catalytic activity">
    <reaction evidence="7">
        <text>4-imidazolone-5-propanoate + H2O = N-formimidoyl-L-glutamate</text>
        <dbReference type="Rhea" id="RHEA:23660"/>
        <dbReference type="ChEBI" id="CHEBI:15377"/>
        <dbReference type="ChEBI" id="CHEBI:58928"/>
        <dbReference type="ChEBI" id="CHEBI:77893"/>
        <dbReference type="EC" id="3.5.2.7"/>
    </reaction>
</comment>
<dbReference type="EMBL" id="CDRZ01000254">
    <property type="protein sequence ID" value="CEO89679.1"/>
    <property type="molecule type" value="Genomic_DNA"/>
</dbReference>
<feature type="binding site" evidence="7">
    <location>
        <position position="88"/>
    </location>
    <ligand>
        <name>Zn(2+)</name>
        <dbReference type="ChEBI" id="CHEBI:29105"/>
    </ligand>
</feature>
<keyword evidence="10" id="KW-1185">Reference proteome</keyword>
<evidence type="ECO:0000256" key="5">
    <source>
        <dbReference type="ARBA" id="ARBA00022833"/>
    </source>
</evidence>
<dbReference type="Pfam" id="PF01979">
    <property type="entry name" value="Amidohydro_1"/>
    <property type="match status" value="1"/>
</dbReference>
<dbReference type="HAMAP" id="MF_00372">
    <property type="entry name" value="HutI"/>
    <property type="match status" value="1"/>
</dbReference>
<accession>A0A0B7MGC8</accession>
<feature type="binding site" evidence="7">
    <location>
        <position position="90"/>
    </location>
    <ligand>
        <name>Zn(2+)</name>
        <dbReference type="ChEBI" id="CHEBI:29105"/>
    </ligand>
</feature>
<feature type="binding site" evidence="7">
    <location>
        <position position="333"/>
    </location>
    <ligand>
        <name>Fe(3+)</name>
        <dbReference type="ChEBI" id="CHEBI:29034"/>
    </ligand>
</feature>
<protein>
    <recommendedName>
        <fullName evidence="1 7">Imidazolonepropionase</fullName>
        <ecNumber evidence="1 7">3.5.2.7</ecNumber>
    </recommendedName>
    <alternativeName>
        <fullName evidence="7">Imidazolone-5-propionate hydrolase</fullName>
    </alternativeName>
</protein>
<proteinExistence type="inferred from homology"/>
<feature type="binding site" evidence="7">
    <location>
        <position position="193"/>
    </location>
    <ligand>
        <name>4-imidazolone-5-propanoate</name>
        <dbReference type="ChEBI" id="CHEBI:77893"/>
    </ligand>
</feature>
<dbReference type="PANTHER" id="PTHR42752">
    <property type="entry name" value="IMIDAZOLONEPROPIONASE"/>
    <property type="match status" value="1"/>
</dbReference>
<comment type="function">
    <text evidence="7">Catalyzes the hydrolytic cleavage of the carbon-nitrogen bond in imidazolone-5-propanoate to yield N-formimidoyl-L-glutamate. It is the third step in the universal histidine degradation pathway.</text>
</comment>
<dbReference type="GO" id="GO:0019557">
    <property type="term" value="P:L-histidine catabolic process to glutamate and formate"/>
    <property type="evidence" value="ECO:0007669"/>
    <property type="project" value="UniProtKB-UniPathway"/>
</dbReference>
<organism evidence="9 10">
    <name type="scientific">Syntrophaceticus schinkii</name>
    <dbReference type="NCBI Taxonomy" id="499207"/>
    <lineage>
        <taxon>Bacteria</taxon>
        <taxon>Bacillati</taxon>
        <taxon>Bacillota</taxon>
        <taxon>Clostridia</taxon>
        <taxon>Thermoanaerobacterales</taxon>
        <taxon>Thermoanaerobacterales Family III. Incertae Sedis</taxon>
        <taxon>Syntrophaceticus</taxon>
    </lineage>
</organism>
<feature type="binding site" evidence="7">
    <location>
        <position position="97"/>
    </location>
    <ligand>
        <name>4-imidazolone-5-propanoate</name>
        <dbReference type="ChEBI" id="CHEBI:77893"/>
    </ligand>
</feature>
<evidence type="ECO:0000259" key="8">
    <source>
        <dbReference type="Pfam" id="PF01979"/>
    </source>
</evidence>
<feature type="binding site" evidence="7">
    <location>
        <position position="333"/>
    </location>
    <ligand>
        <name>Zn(2+)</name>
        <dbReference type="ChEBI" id="CHEBI:29105"/>
    </ligand>
</feature>
<comment type="cofactor">
    <cofactor evidence="7">
        <name>Zn(2+)</name>
        <dbReference type="ChEBI" id="CHEBI:29105"/>
    </cofactor>
    <cofactor evidence="7">
        <name>Fe(3+)</name>
        <dbReference type="ChEBI" id="CHEBI:29034"/>
    </cofactor>
    <text evidence="7">Binds 1 zinc or iron ion per subunit.</text>
</comment>
<evidence type="ECO:0000256" key="6">
    <source>
        <dbReference type="ARBA" id="ARBA00023004"/>
    </source>
</evidence>
<keyword evidence="7" id="KW-0963">Cytoplasm</keyword>
<evidence type="ECO:0000256" key="1">
    <source>
        <dbReference type="ARBA" id="ARBA00012864"/>
    </source>
</evidence>
<comment type="similarity">
    <text evidence="7">Belongs to the metallo-dependent hydrolases superfamily. HutI family.</text>
</comment>
<comment type="subcellular location">
    <subcellularLocation>
        <location evidence="7">Cytoplasm</location>
    </subcellularLocation>
</comment>
<dbReference type="GO" id="GO:0019556">
    <property type="term" value="P:L-histidine catabolic process to glutamate and formamide"/>
    <property type="evidence" value="ECO:0007669"/>
    <property type="project" value="UniProtKB-UniRule"/>
</dbReference>
<feature type="domain" description="Amidohydrolase-related" evidence="8">
    <location>
        <begin position="79"/>
        <end position="421"/>
    </location>
</feature>
<dbReference type="InterPro" id="IPR006680">
    <property type="entry name" value="Amidohydro-rel"/>
</dbReference>
<feature type="binding site" evidence="7">
    <location>
        <position position="90"/>
    </location>
    <ligand>
        <name>Fe(3+)</name>
        <dbReference type="ChEBI" id="CHEBI:29034"/>
    </ligand>
</feature>
<gene>
    <name evidence="7 9" type="primary">hutI</name>
    <name evidence="9" type="ORF">SSCH_560013</name>
</gene>
<dbReference type="GO" id="GO:0005737">
    <property type="term" value="C:cytoplasm"/>
    <property type="evidence" value="ECO:0007669"/>
    <property type="project" value="UniProtKB-SubCell"/>
</dbReference>
<name>A0A0B7MGC8_9FIRM</name>
<dbReference type="SUPFAM" id="SSF51556">
    <property type="entry name" value="Metallo-dependent hydrolases"/>
    <property type="match status" value="1"/>
</dbReference>
<dbReference type="CDD" id="cd01296">
    <property type="entry name" value="Imidazolone-5PH"/>
    <property type="match status" value="1"/>
</dbReference>
<sequence length="424" mass="45492">MKKDMRADFLLINAGQLVTVAGNSDHPKRGDELSEIAVITDGAVAARDGVIAAVGTTSELQDRVELEEDAVVIDAQGKVVLPGLVDPHTHVVFAGSREHELEMKIQGMPYLEILARGGGILDTVRSTREASCEDLVRTAAKYLDEMLAQGTTTAEAKSGYGLTLKDELKMLEAIRVLQETQPVDLVPTFLGAHAIPEEYKDDPDGFVDLVIQEMLPAISPLGLARFCDVFCEEGVFSVEQTRRILLEAKRLGFELKIHADEMVTLGGAELAAELGATSADHLMMISDQGIEMLAASETIAVLLPATTFCVMGERYAPARKMIEKGAAVALSSDFNPGSSPVNSLQIVMGIACRQLKMTPAEVISAVTINAAHAIGCASSVGSIEEGKRADLVIFDAQDYRYLMYRFGTNLVDKVVKSGRIVVGG</sequence>
<dbReference type="InterPro" id="IPR005920">
    <property type="entry name" value="HutI"/>
</dbReference>
<dbReference type="PANTHER" id="PTHR42752:SF1">
    <property type="entry name" value="IMIDAZOLONEPROPIONASE-RELATED"/>
    <property type="match status" value="1"/>
</dbReference>
<reference evidence="10" key="1">
    <citation type="submission" date="2015-01" db="EMBL/GenBank/DDBJ databases">
        <authorList>
            <person name="Manzoor Shahid"/>
            <person name="Zubair Saima"/>
        </authorList>
    </citation>
    <scope>NUCLEOTIDE SEQUENCE [LARGE SCALE GENOMIC DNA]</scope>
    <source>
        <strain evidence="10">Sp3</strain>
    </source>
</reference>
<dbReference type="SUPFAM" id="SSF51338">
    <property type="entry name" value="Composite domain of metallo-dependent hydrolases"/>
    <property type="match status" value="1"/>
</dbReference>
<feature type="binding site" evidence="7">
    <location>
        <position position="160"/>
    </location>
    <ligand>
        <name>4-imidazolone-5-propanoate</name>
        <dbReference type="ChEBI" id="CHEBI:77893"/>
    </ligand>
</feature>
<evidence type="ECO:0000256" key="4">
    <source>
        <dbReference type="ARBA" id="ARBA00022808"/>
    </source>
</evidence>
<keyword evidence="4 7" id="KW-0369">Histidine metabolism</keyword>
<feature type="binding site" evidence="7">
    <location>
        <position position="88"/>
    </location>
    <ligand>
        <name>Fe(3+)</name>
        <dbReference type="ChEBI" id="CHEBI:29034"/>
    </ligand>
</feature>
<evidence type="ECO:0000256" key="7">
    <source>
        <dbReference type="HAMAP-Rule" id="MF_00372"/>
    </source>
</evidence>
<dbReference type="InterPro" id="IPR011059">
    <property type="entry name" value="Metal-dep_hydrolase_composite"/>
</dbReference>
<keyword evidence="5 7" id="KW-0862">Zinc</keyword>
<dbReference type="FunFam" id="3.20.20.140:FF:000007">
    <property type="entry name" value="Imidazolonepropionase"/>
    <property type="match status" value="1"/>
</dbReference>
<dbReference type="AlphaFoldDB" id="A0A0B7MGC8"/>
<dbReference type="NCBIfam" id="TIGR01224">
    <property type="entry name" value="hutI"/>
    <property type="match status" value="1"/>
</dbReference>
<feature type="binding site" evidence="7">
    <location>
        <position position="160"/>
    </location>
    <ligand>
        <name>N-formimidoyl-L-glutamate</name>
        <dbReference type="ChEBI" id="CHEBI:58928"/>
    </ligand>
</feature>
<keyword evidence="2 7" id="KW-0479">Metal-binding</keyword>
<dbReference type="GO" id="GO:0008270">
    <property type="term" value="F:zinc ion binding"/>
    <property type="evidence" value="ECO:0007669"/>
    <property type="project" value="UniProtKB-UniRule"/>
</dbReference>
<keyword evidence="3 7" id="KW-0378">Hydrolase</keyword>
<dbReference type="Gene3D" id="3.20.20.140">
    <property type="entry name" value="Metal-dependent hydrolases"/>
    <property type="match status" value="1"/>
</dbReference>
<dbReference type="InterPro" id="IPR032466">
    <property type="entry name" value="Metal_Hydrolase"/>
</dbReference>
<dbReference type="OrthoDB" id="9807210at2"/>
<evidence type="ECO:0000313" key="10">
    <source>
        <dbReference type="Proteomes" id="UP000046155"/>
    </source>
</evidence>
<dbReference type="GO" id="GO:0005506">
    <property type="term" value="F:iron ion binding"/>
    <property type="evidence" value="ECO:0007669"/>
    <property type="project" value="UniProtKB-UniRule"/>
</dbReference>
<evidence type="ECO:0000313" key="9">
    <source>
        <dbReference type="EMBL" id="CEO89679.1"/>
    </source>
</evidence>